<dbReference type="Proteomes" id="UP000663671">
    <property type="component" value="Chromosome 2"/>
</dbReference>
<dbReference type="AlphaFoldDB" id="A0A8A1LYM2"/>
<gene>
    <name evidence="1" type="ORF">I7I51_08721</name>
</gene>
<evidence type="ECO:0000313" key="1">
    <source>
        <dbReference type="EMBL" id="QSS59288.1"/>
    </source>
</evidence>
<protein>
    <submittedName>
        <fullName evidence="1">Uncharacterized protein</fullName>
    </submittedName>
</protein>
<reference evidence="1" key="1">
    <citation type="submission" date="2021-01" db="EMBL/GenBank/DDBJ databases">
        <title>Chromosome-level genome assembly of a human fungal pathogen reveals clustering of transcriptionally co-regulated genes.</title>
        <authorList>
            <person name="Voorhies M."/>
            <person name="Cohen S."/>
            <person name="Shea T.P."/>
            <person name="Petrus S."/>
            <person name="Munoz J.F."/>
            <person name="Poplawski S."/>
            <person name="Goldman W.E."/>
            <person name="Michael T."/>
            <person name="Cuomo C.A."/>
            <person name="Sil A."/>
            <person name="Beyhan S."/>
        </authorList>
    </citation>
    <scope>NUCLEOTIDE SEQUENCE</scope>
    <source>
        <strain evidence="1">WU24</strain>
    </source>
</reference>
<dbReference type="EMBL" id="CP069109">
    <property type="protein sequence ID" value="QSS59288.1"/>
    <property type="molecule type" value="Genomic_DNA"/>
</dbReference>
<proteinExistence type="predicted"/>
<accession>A0A8A1LYM2</accession>
<sequence length="169" mass="18918">MRRSMCSRKEYCAGLGVNRHTFRAKPRDDSGRTIALGVAPIKRRKSRDTNKIGNGGVKVDFAIVANDHHPQRVCSGAGGIRPYHQGTMNWRAALPPTINKTNAWNNNKTDCFDQDPENNSCQSPDIALLLGYLCSHLLIGCYIQYFTQSSRAPHSSRKLELMNQASWTQ</sequence>
<evidence type="ECO:0000313" key="2">
    <source>
        <dbReference type="Proteomes" id="UP000663671"/>
    </source>
</evidence>
<organism evidence="1 2">
    <name type="scientific">Ajellomyces capsulatus</name>
    <name type="common">Darling's disease fungus</name>
    <name type="synonym">Histoplasma capsulatum</name>
    <dbReference type="NCBI Taxonomy" id="5037"/>
    <lineage>
        <taxon>Eukaryota</taxon>
        <taxon>Fungi</taxon>
        <taxon>Dikarya</taxon>
        <taxon>Ascomycota</taxon>
        <taxon>Pezizomycotina</taxon>
        <taxon>Eurotiomycetes</taxon>
        <taxon>Eurotiomycetidae</taxon>
        <taxon>Onygenales</taxon>
        <taxon>Ajellomycetaceae</taxon>
        <taxon>Histoplasma</taxon>
    </lineage>
</organism>
<dbReference type="VEuPathDB" id="FungiDB:I7I51_08721"/>
<name>A0A8A1LYM2_AJECA</name>